<evidence type="ECO:0000256" key="1">
    <source>
        <dbReference type="ARBA" id="ARBA00009764"/>
    </source>
</evidence>
<keyword evidence="9" id="KW-1185">Reference proteome</keyword>
<feature type="domain" description="Flagellar hook-associated protein 2 N-terminal" evidence="6">
    <location>
        <begin position="12"/>
        <end position="107"/>
    </location>
</feature>
<evidence type="ECO:0000313" key="8">
    <source>
        <dbReference type="EMBL" id="QBK25359.1"/>
    </source>
</evidence>
<keyword evidence="8" id="KW-0966">Cell projection</keyword>
<dbReference type="EMBL" id="CP036528">
    <property type="protein sequence ID" value="QBK25359.1"/>
    <property type="molecule type" value="Genomic_DNA"/>
</dbReference>
<evidence type="ECO:0000256" key="5">
    <source>
        <dbReference type="RuleBase" id="RU362066"/>
    </source>
</evidence>
<dbReference type="InterPro" id="IPR040026">
    <property type="entry name" value="FliD"/>
</dbReference>
<sequence>MGSTLRIGGLASGLDIDELVEKLMFAERAPLDKLEQQKQTYEWTRDAYRNVYTQLTTFDTYIADNLVLKSFLTKTSTSSNSSLVDATATGSASGTLTIEGVSQLAEAARATGSQVNAIGTTKLRDLLGENISQNYIEIRAIQKDGTIASTATKIEFTLDMTVDDFVNKINKSNAGVSAIFENGRMSITAKNTGDVKGSAEIVVESGQEIFQKFGFTLSGTDSKELANNGKNAIFQVNGIATERSSNTFSINGYNVTLKSTFNSIQTIAEKFNAAKAELNNARVNKNDKEQLYIDAQNSYYNGADTTKSYTAIHNTAYLNAFGNDTLSLSEQEVFNKLGSSFWKTITDAEINAIVGKTSVEEIKDSGLFDKLTDKQIEALIGLDEATINKFTEHAKYQVYGTKLKDFDANTITKIKSFSYDSDEELEDIRKRIDEELDVSDEVKTALKSLSKEDLTNLFAASEDTLSLYQRKAQADDLKSKYNALGDSFFNDLENDEITTIITIDFSQEDAISSIKDIDEDLYNKLKNLSPSQVTALASLSEDNLNKFKSLAEQNISRSDYLKAKSEYEAAETRLTNAQNTFNTALADAKNANIILGDGENATIDTNSDAYKNALTSDSVKITSTTNVDDIVSKIKDFVKTYNGLITQLNTLLKEKKNRDFPPLTDAQKKEMDDDEIEKWEAKAKTGLLRNDSILQSALSSMRALVYEANPAVSNSKYNTLYSIGITTSNSYTDGGTLTIDENKLRAALEDDPDAVAALFTNAAGKKDDTIIVNNEEKKVDTRGYLTKLREVLSNTKIKIEKKAGRSTMTENSYSLGKSLIEIKERIDVWKKKLESIENRYWKQFTALETAVSKYNSNASFFTPQN</sequence>
<proteinExistence type="inferred from homology"/>
<dbReference type="KEGG" id="uth:DKZ56_05515"/>
<dbReference type="GO" id="GO:0005576">
    <property type="term" value="C:extracellular region"/>
    <property type="evidence" value="ECO:0007669"/>
    <property type="project" value="UniProtKB-SubCell"/>
</dbReference>
<keyword evidence="4 5" id="KW-0975">Bacterial flagellum</keyword>
<evidence type="ECO:0000256" key="3">
    <source>
        <dbReference type="ARBA" id="ARBA00023054"/>
    </source>
</evidence>
<comment type="subunit">
    <text evidence="2 5">Homopentamer.</text>
</comment>
<gene>
    <name evidence="8" type="ORF">DKZ56_05515</name>
</gene>
<name>A0A4P6UQ14_9BACL</name>
<evidence type="ECO:0000259" key="7">
    <source>
        <dbReference type="Pfam" id="PF07195"/>
    </source>
</evidence>
<dbReference type="GO" id="GO:0007155">
    <property type="term" value="P:cell adhesion"/>
    <property type="evidence" value="ECO:0007669"/>
    <property type="project" value="InterPro"/>
</dbReference>
<reference evidence="8 9" key="1">
    <citation type="submission" date="2019-02" db="EMBL/GenBank/DDBJ databases">
        <title>Ureibacillus thermophilus.</title>
        <authorList>
            <person name="Sunny J.S."/>
            <person name="Natarajan A."/>
            <person name="Saleena L.M."/>
        </authorList>
    </citation>
    <scope>NUCLEOTIDE SEQUENCE [LARGE SCALE GENOMIC DNA]</scope>
    <source>
        <strain evidence="8 9">LM102</strain>
    </source>
</reference>
<dbReference type="PANTHER" id="PTHR30288">
    <property type="entry name" value="FLAGELLAR CAP/ASSEMBLY PROTEIN FLID"/>
    <property type="match status" value="1"/>
</dbReference>
<keyword evidence="3 5" id="KW-0175">Coiled coil</keyword>
<evidence type="ECO:0000259" key="6">
    <source>
        <dbReference type="Pfam" id="PF02465"/>
    </source>
</evidence>
<dbReference type="GO" id="GO:0071973">
    <property type="term" value="P:bacterial-type flagellum-dependent cell motility"/>
    <property type="evidence" value="ECO:0007669"/>
    <property type="project" value="TreeGrafter"/>
</dbReference>
<feature type="domain" description="Flagellar hook-associated protein 2 C-terminal" evidence="7">
    <location>
        <begin position="614"/>
        <end position="856"/>
    </location>
</feature>
<accession>A0A4P6UQ14</accession>
<comment type="function">
    <text evidence="5">Required for morphogenesis and for the elongation of the flagellar filament by facilitating polymerization of the flagellin monomers at the tip of growing filament. Forms a capping structure, which prevents flagellin subunits (transported through the central channel of the flagellum) from leaking out without polymerization at the distal end.</text>
</comment>
<dbReference type="InterPro" id="IPR010809">
    <property type="entry name" value="FliD_C"/>
</dbReference>
<evidence type="ECO:0000256" key="4">
    <source>
        <dbReference type="ARBA" id="ARBA00023143"/>
    </source>
</evidence>
<dbReference type="Pfam" id="PF07195">
    <property type="entry name" value="FliD_C"/>
    <property type="match status" value="1"/>
</dbReference>
<keyword evidence="8" id="KW-0969">Cilium</keyword>
<dbReference type="AlphaFoldDB" id="A0A4P6UQ14"/>
<keyword evidence="5" id="KW-0964">Secreted</keyword>
<comment type="subcellular location">
    <subcellularLocation>
        <location evidence="5">Secreted</location>
    </subcellularLocation>
    <subcellularLocation>
        <location evidence="5">Bacterial flagellum</location>
    </subcellularLocation>
</comment>
<feature type="coiled-coil region" evidence="5">
    <location>
        <begin position="264"/>
        <end position="291"/>
    </location>
</feature>
<dbReference type="Pfam" id="PF02465">
    <property type="entry name" value="FliD_N"/>
    <property type="match status" value="1"/>
</dbReference>
<dbReference type="InterPro" id="IPR003481">
    <property type="entry name" value="FliD_N"/>
</dbReference>
<dbReference type="Proteomes" id="UP000291151">
    <property type="component" value="Chromosome"/>
</dbReference>
<dbReference type="GO" id="GO:0009424">
    <property type="term" value="C:bacterial-type flagellum hook"/>
    <property type="evidence" value="ECO:0007669"/>
    <property type="project" value="UniProtKB-UniRule"/>
</dbReference>
<evidence type="ECO:0000313" key="9">
    <source>
        <dbReference type="Proteomes" id="UP000291151"/>
    </source>
</evidence>
<evidence type="ECO:0000256" key="2">
    <source>
        <dbReference type="ARBA" id="ARBA00011255"/>
    </source>
</evidence>
<dbReference type="RefSeq" id="WP_208651746.1">
    <property type="nucleotide sequence ID" value="NZ_CP036528.1"/>
</dbReference>
<protein>
    <recommendedName>
        <fullName evidence="5">Flagellar hook-associated protein 2</fullName>
        <shortName evidence="5">HAP2</shortName>
    </recommendedName>
    <alternativeName>
        <fullName evidence="5">Flagellar cap protein</fullName>
    </alternativeName>
</protein>
<keyword evidence="8" id="KW-0282">Flagellum</keyword>
<organism evidence="8 9">
    <name type="scientific">Ureibacillus thermophilus</name>
    <dbReference type="NCBI Taxonomy" id="367743"/>
    <lineage>
        <taxon>Bacteria</taxon>
        <taxon>Bacillati</taxon>
        <taxon>Bacillota</taxon>
        <taxon>Bacilli</taxon>
        <taxon>Bacillales</taxon>
        <taxon>Caryophanaceae</taxon>
        <taxon>Ureibacillus</taxon>
    </lineage>
</organism>
<dbReference type="GO" id="GO:0009421">
    <property type="term" value="C:bacterial-type flagellum filament cap"/>
    <property type="evidence" value="ECO:0007669"/>
    <property type="project" value="InterPro"/>
</dbReference>
<dbReference type="PANTHER" id="PTHR30288:SF0">
    <property type="entry name" value="FLAGELLAR HOOK-ASSOCIATED PROTEIN 2"/>
    <property type="match status" value="1"/>
</dbReference>
<comment type="similarity">
    <text evidence="1 5">Belongs to the FliD family.</text>
</comment>